<dbReference type="Proteomes" id="UP000485058">
    <property type="component" value="Unassembled WGS sequence"/>
</dbReference>
<dbReference type="EMBL" id="BLLF01000845">
    <property type="protein sequence ID" value="GFH15398.1"/>
    <property type="molecule type" value="Genomic_DNA"/>
</dbReference>
<feature type="region of interest" description="Disordered" evidence="1">
    <location>
        <begin position="64"/>
        <end position="86"/>
    </location>
</feature>
<evidence type="ECO:0000313" key="2">
    <source>
        <dbReference type="EMBL" id="GFH15398.1"/>
    </source>
</evidence>
<organism evidence="2 3">
    <name type="scientific">Haematococcus lacustris</name>
    <name type="common">Green alga</name>
    <name type="synonym">Haematococcus pluvialis</name>
    <dbReference type="NCBI Taxonomy" id="44745"/>
    <lineage>
        <taxon>Eukaryota</taxon>
        <taxon>Viridiplantae</taxon>
        <taxon>Chlorophyta</taxon>
        <taxon>core chlorophytes</taxon>
        <taxon>Chlorophyceae</taxon>
        <taxon>CS clade</taxon>
        <taxon>Chlamydomonadales</taxon>
        <taxon>Haematococcaceae</taxon>
        <taxon>Haematococcus</taxon>
    </lineage>
</organism>
<name>A0A699Z8F9_HAELA</name>
<dbReference type="AlphaFoldDB" id="A0A699Z8F9"/>
<gene>
    <name evidence="2" type="ORF">HaLaN_11621</name>
</gene>
<keyword evidence="3" id="KW-1185">Reference proteome</keyword>
<reference evidence="2 3" key="1">
    <citation type="submission" date="2020-02" db="EMBL/GenBank/DDBJ databases">
        <title>Draft genome sequence of Haematococcus lacustris strain NIES-144.</title>
        <authorList>
            <person name="Morimoto D."/>
            <person name="Nakagawa S."/>
            <person name="Yoshida T."/>
            <person name="Sawayama S."/>
        </authorList>
    </citation>
    <scope>NUCLEOTIDE SEQUENCE [LARGE SCALE GENOMIC DNA]</scope>
    <source>
        <strain evidence="2 3">NIES-144</strain>
    </source>
</reference>
<evidence type="ECO:0000256" key="1">
    <source>
        <dbReference type="SAM" id="MobiDB-lite"/>
    </source>
</evidence>
<evidence type="ECO:0000313" key="3">
    <source>
        <dbReference type="Proteomes" id="UP000485058"/>
    </source>
</evidence>
<accession>A0A699Z8F9</accession>
<comment type="caution">
    <text evidence="2">The sequence shown here is derived from an EMBL/GenBank/DDBJ whole genome shotgun (WGS) entry which is preliminary data.</text>
</comment>
<protein>
    <submittedName>
        <fullName evidence="2">Uncharacterized protein</fullName>
    </submittedName>
</protein>
<sequence length="86" mass="9282">MHPGHTIAKWYKMHCKGALHVSTRITAARHTKCCPVLWARHPTPCSRPDEEVISRRHEQAAAAVAGPAGPASGTFECSPEPAGCKQ</sequence>
<proteinExistence type="predicted"/>